<dbReference type="RefSeq" id="WP_131912967.1">
    <property type="nucleotide sequence ID" value="NZ_OU594967.1"/>
</dbReference>
<gene>
    <name evidence="2" type="ORF">EV690_2165</name>
</gene>
<organism evidence="2 3">
    <name type="scientific">Celerinatantimonas diazotrophica</name>
    <dbReference type="NCBI Taxonomy" id="412034"/>
    <lineage>
        <taxon>Bacteria</taxon>
        <taxon>Pseudomonadati</taxon>
        <taxon>Pseudomonadota</taxon>
        <taxon>Gammaproteobacteria</taxon>
        <taxon>Celerinatantimonadaceae</taxon>
        <taxon>Celerinatantimonas</taxon>
    </lineage>
</organism>
<feature type="transmembrane region" description="Helical" evidence="1">
    <location>
        <begin position="142"/>
        <end position="162"/>
    </location>
</feature>
<accession>A0A4R1JLW7</accession>
<keyword evidence="1" id="KW-0472">Membrane</keyword>
<proteinExistence type="predicted"/>
<dbReference type="AlphaFoldDB" id="A0A4R1JLW7"/>
<feature type="transmembrane region" description="Helical" evidence="1">
    <location>
        <begin position="90"/>
        <end position="110"/>
    </location>
</feature>
<dbReference type="Proteomes" id="UP000295565">
    <property type="component" value="Unassembled WGS sequence"/>
</dbReference>
<evidence type="ECO:0000256" key="1">
    <source>
        <dbReference type="SAM" id="Phobius"/>
    </source>
</evidence>
<comment type="caution">
    <text evidence="2">The sequence shown here is derived from an EMBL/GenBank/DDBJ whole genome shotgun (WGS) entry which is preliminary data.</text>
</comment>
<sequence>MDTHEIITQIKTRIANGERKTEVFEQLRDQGMRENRVAFLIAGTPTPEQLKNNRTLKIALVTLLIVLTIPLAYLAHYFVTHIEYQRGVLVGFFTVSVGIFCPLVCAFGIYRNRFAAYTNVLICGIFYIIFPLMVLHTNGLPLTLPGVGLLALAIILLAYCGYVRTRMFPALSLTGSVKKNQHNEYKFD</sequence>
<dbReference type="OrthoDB" id="7059749at2"/>
<keyword evidence="1" id="KW-0812">Transmembrane</keyword>
<protein>
    <submittedName>
        <fullName evidence="2">Uncharacterized protein</fullName>
    </submittedName>
</protein>
<keyword evidence="3" id="KW-1185">Reference proteome</keyword>
<reference evidence="2 3" key="1">
    <citation type="submission" date="2019-03" db="EMBL/GenBank/DDBJ databases">
        <title>Genomic Encyclopedia of Type Strains, Phase IV (KMG-IV): sequencing the most valuable type-strain genomes for metagenomic binning, comparative biology and taxonomic classification.</title>
        <authorList>
            <person name="Goeker M."/>
        </authorList>
    </citation>
    <scope>NUCLEOTIDE SEQUENCE [LARGE SCALE GENOMIC DNA]</scope>
    <source>
        <strain evidence="2 3">DSM 18577</strain>
    </source>
</reference>
<dbReference type="EMBL" id="SMGD01000013">
    <property type="protein sequence ID" value="TCK52065.1"/>
    <property type="molecule type" value="Genomic_DNA"/>
</dbReference>
<name>A0A4R1JLW7_9GAMM</name>
<evidence type="ECO:0000313" key="3">
    <source>
        <dbReference type="Proteomes" id="UP000295565"/>
    </source>
</evidence>
<feature type="transmembrane region" description="Helical" evidence="1">
    <location>
        <begin position="58"/>
        <end position="78"/>
    </location>
</feature>
<keyword evidence="1" id="KW-1133">Transmembrane helix</keyword>
<feature type="transmembrane region" description="Helical" evidence="1">
    <location>
        <begin position="117"/>
        <end position="136"/>
    </location>
</feature>
<evidence type="ECO:0000313" key="2">
    <source>
        <dbReference type="EMBL" id="TCK52065.1"/>
    </source>
</evidence>